<dbReference type="PANTHER" id="PTHR42770:SF11">
    <property type="entry name" value="INNER MEMBRANE TRANSPORT PROTEIN YBAT"/>
    <property type="match status" value="1"/>
</dbReference>
<evidence type="ECO:0000256" key="1">
    <source>
        <dbReference type="ARBA" id="ARBA00004651"/>
    </source>
</evidence>
<feature type="transmembrane region" description="Helical" evidence="6">
    <location>
        <begin position="44"/>
        <end position="67"/>
    </location>
</feature>
<sequence>MENTDKNKLSRTDLFSMAVGQIIGVGIMTMTGIAIGYTGRSVNLAYIVAGIITIISMIPQIYIGGTANFIGGQYSQIAVLSGKRLAGVYLYIQLFSTLAISMYTISFADYFLSLFPSVNAKLLGVIVLTILFGTHLFGVKQAAILQNILCVVLAVAIASYIVLGLGHIQPDYFTEGFTTGGAGGFVVASIYLTFAAGGAQYVVNYSSQAKNPTKDIPFVIVASTAAVVIVYAVMATVAAGVLPVDQVANQPLSVSADAFMPQAVYTFFVVGGAMFALLTTLNFNIGMIVYPVMRACQDGWLPKGLARKNEKHGSYPYILLVFYLIGIIPIIAGLDLATVANSTVILFTIIRGVIAYKTYGFGRMKN</sequence>
<accession>A0ABS8FZY6</accession>
<evidence type="ECO:0000256" key="4">
    <source>
        <dbReference type="ARBA" id="ARBA00022989"/>
    </source>
</evidence>
<evidence type="ECO:0000256" key="5">
    <source>
        <dbReference type="ARBA" id="ARBA00023136"/>
    </source>
</evidence>
<gene>
    <name evidence="7" type="ORF">LKD70_07235</name>
</gene>
<comment type="caution">
    <text evidence="7">The sequence shown here is derived from an EMBL/GenBank/DDBJ whole genome shotgun (WGS) entry which is preliminary data.</text>
</comment>
<evidence type="ECO:0000313" key="7">
    <source>
        <dbReference type="EMBL" id="MCC2254234.1"/>
    </source>
</evidence>
<keyword evidence="5 6" id="KW-0472">Membrane</keyword>
<dbReference type="Proteomes" id="UP001198151">
    <property type="component" value="Unassembled WGS sequence"/>
</dbReference>
<feature type="transmembrane region" description="Helical" evidence="6">
    <location>
        <begin position="216"/>
        <end position="244"/>
    </location>
</feature>
<feature type="transmembrane region" description="Helical" evidence="6">
    <location>
        <begin position="88"/>
        <end position="112"/>
    </location>
</feature>
<name>A0ABS8FZY6_9FIRM</name>
<dbReference type="PANTHER" id="PTHR42770">
    <property type="entry name" value="AMINO ACID TRANSPORTER-RELATED"/>
    <property type="match status" value="1"/>
</dbReference>
<dbReference type="PIRSF" id="PIRSF006060">
    <property type="entry name" value="AA_transporter"/>
    <property type="match status" value="1"/>
</dbReference>
<feature type="transmembrane region" description="Helical" evidence="6">
    <location>
        <begin position="118"/>
        <end position="137"/>
    </location>
</feature>
<proteinExistence type="predicted"/>
<dbReference type="InterPro" id="IPR002293">
    <property type="entry name" value="AA/rel_permease1"/>
</dbReference>
<comment type="subcellular location">
    <subcellularLocation>
        <location evidence="1">Cell membrane</location>
        <topology evidence="1">Multi-pass membrane protein</topology>
    </subcellularLocation>
</comment>
<keyword evidence="3 6" id="KW-0812">Transmembrane</keyword>
<dbReference type="Gene3D" id="1.20.1740.10">
    <property type="entry name" value="Amino acid/polyamine transporter I"/>
    <property type="match status" value="1"/>
</dbReference>
<feature type="transmembrane region" description="Helical" evidence="6">
    <location>
        <begin position="183"/>
        <end position="204"/>
    </location>
</feature>
<protein>
    <submittedName>
        <fullName evidence="7">APC family permease</fullName>
    </submittedName>
</protein>
<evidence type="ECO:0000256" key="6">
    <source>
        <dbReference type="SAM" id="Phobius"/>
    </source>
</evidence>
<keyword evidence="4 6" id="KW-1133">Transmembrane helix</keyword>
<dbReference type="EMBL" id="JAJEQX010000010">
    <property type="protein sequence ID" value="MCC2254234.1"/>
    <property type="molecule type" value="Genomic_DNA"/>
</dbReference>
<dbReference type="InterPro" id="IPR050367">
    <property type="entry name" value="APC_superfamily"/>
</dbReference>
<evidence type="ECO:0000313" key="8">
    <source>
        <dbReference type="Proteomes" id="UP001198151"/>
    </source>
</evidence>
<dbReference type="RefSeq" id="WP_227707372.1">
    <property type="nucleotide sequence ID" value="NZ_JAJEQX010000010.1"/>
</dbReference>
<evidence type="ECO:0000256" key="3">
    <source>
        <dbReference type="ARBA" id="ARBA00022692"/>
    </source>
</evidence>
<feature type="transmembrane region" description="Helical" evidence="6">
    <location>
        <begin position="314"/>
        <end position="332"/>
    </location>
</feature>
<feature type="transmembrane region" description="Helical" evidence="6">
    <location>
        <begin position="264"/>
        <end position="293"/>
    </location>
</feature>
<organism evidence="7 8">
    <name type="scientific">Ruminococcus turbiniformis</name>
    <dbReference type="NCBI Taxonomy" id="2881258"/>
    <lineage>
        <taxon>Bacteria</taxon>
        <taxon>Bacillati</taxon>
        <taxon>Bacillota</taxon>
        <taxon>Clostridia</taxon>
        <taxon>Eubacteriales</taxon>
        <taxon>Oscillospiraceae</taxon>
        <taxon>Ruminococcus</taxon>
    </lineage>
</organism>
<keyword evidence="8" id="KW-1185">Reference proteome</keyword>
<evidence type="ECO:0000256" key="2">
    <source>
        <dbReference type="ARBA" id="ARBA00022475"/>
    </source>
</evidence>
<feature type="transmembrane region" description="Helical" evidence="6">
    <location>
        <begin position="338"/>
        <end position="356"/>
    </location>
</feature>
<keyword evidence="2" id="KW-1003">Cell membrane</keyword>
<feature type="transmembrane region" description="Helical" evidence="6">
    <location>
        <begin position="144"/>
        <end position="163"/>
    </location>
</feature>
<reference evidence="7 8" key="1">
    <citation type="submission" date="2021-10" db="EMBL/GenBank/DDBJ databases">
        <title>Anaerobic single-cell dispensing facilitates the cultivation of human gut bacteria.</title>
        <authorList>
            <person name="Afrizal A."/>
        </authorList>
    </citation>
    <scope>NUCLEOTIDE SEQUENCE [LARGE SCALE GENOMIC DNA]</scope>
    <source>
        <strain evidence="7 8">CLA-AA-H200</strain>
    </source>
</reference>
<feature type="transmembrane region" description="Helical" evidence="6">
    <location>
        <begin position="12"/>
        <end position="38"/>
    </location>
</feature>
<dbReference type="Pfam" id="PF13520">
    <property type="entry name" value="AA_permease_2"/>
    <property type="match status" value="1"/>
</dbReference>